<evidence type="ECO:0000313" key="2">
    <source>
        <dbReference type="EMBL" id="HIQ95142.1"/>
    </source>
</evidence>
<evidence type="ECO:0008006" key="4">
    <source>
        <dbReference type="Google" id="ProtNLM"/>
    </source>
</evidence>
<dbReference type="AlphaFoldDB" id="A0A9D0ZT27"/>
<dbReference type="EMBL" id="DVFT01000017">
    <property type="protein sequence ID" value="HIQ95142.1"/>
    <property type="molecule type" value="Genomic_DNA"/>
</dbReference>
<feature type="chain" id="PRO_5038580517" description="BIG2 domain-containing protein" evidence="1">
    <location>
        <begin position="24"/>
        <end position="276"/>
    </location>
</feature>
<gene>
    <name evidence="2" type="ORF">IAB26_01130</name>
</gene>
<comment type="caution">
    <text evidence="2">The sequence shown here is derived from an EMBL/GenBank/DDBJ whole genome shotgun (WGS) entry which is preliminary data.</text>
</comment>
<reference evidence="2" key="1">
    <citation type="submission" date="2020-10" db="EMBL/GenBank/DDBJ databases">
        <authorList>
            <person name="Gilroy R."/>
        </authorList>
    </citation>
    <scope>NUCLEOTIDE SEQUENCE</scope>
    <source>
        <strain evidence="2">ChiSjej3B21-11622</strain>
    </source>
</reference>
<accession>A0A9D0ZT27</accession>
<feature type="signal peptide" evidence="1">
    <location>
        <begin position="1"/>
        <end position="23"/>
    </location>
</feature>
<dbReference type="SUPFAM" id="SSF49373">
    <property type="entry name" value="Invasin/intimin cell-adhesion fragments"/>
    <property type="match status" value="1"/>
</dbReference>
<dbReference type="Proteomes" id="UP000886886">
    <property type="component" value="Unassembled WGS sequence"/>
</dbReference>
<protein>
    <recommendedName>
        <fullName evidence="4">BIG2 domain-containing protein</fullName>
    </recommendedName>
</protein>
<reference evidence="2" key="2">
    <citation type="journal article" date="2021" name="PeerJ">
        <title>Extensive microbial diversity within the chicken gut microbiome revealed by metagenomics and culture.</title>
        <authorList>
            <person name="Gilroy R."/>
            <person name="Ravi A."/>
            <person name="Getino M."/>
            <person name="Pursley I."/>
            <person name="Horton D.L."/>
            <person name="Alikhan N.F."/>
            <person name="Baker D."/>
            <person name="Gharbi K."/>
            <person name="Hall N."/>
            <person name="Watson M."/>
            <person name="Adriaenssens E.M."/>
            <person name="Foster-Nyarko E."/>
            <person name="Jarju S."/>
            <person name="Secka A."/>
            <person name="Antonio M."/>
            <person name="Oren A."/>
            <person name="Chaudhuri R.R."/>
            <person name="La Ragione R."/>
            <person name="Hildebrand F."/>
            <person name="Pallen M.J."/>
        </authorList>
    </citation>
    <scope>NUCLEOTIDE SEQUENCE</scope>
    <source>
        <strain evidence="2">ChiSjej3B21-11622</strain>
    </source>
</reference>
<name>A0A9D0ZT27_9FIRM</name>
<organism evidence="2 3">
    <name type="scientific">Candidatus Limivivens merdigallinarum</name>
    <dbReference type="NCBI Taxonomy" id="2840859"/>
    <lineage>
        <taxon>Bacteria</taxon>
        <taxon>Bacillati</taxon>
        <taxon>Bacillota</taxon>
        <taxon>Clostridia</taxon>
        <taxon>Lachnospirales</taxon>
        <taxon>Lachnospiraceae</taxon>
        <taxon>Lachnospiraceae incertae sedis</taxon>
        <taxon>Candidatus Limivivens</taxon>
    </lineage>
</organism>
<dbReference type="InterPro" id="IPR008964">
    <property type="entry name" value="Invasin/intimin_cell_adhesion"/>
</dbReference>
<keyword evidence="1" id="KW-0732">Signal</keyword>
<proteinExistence type="predicted"/>
<dbReference type="Gene3D" id="2.60.40.1080">
    <property type="match status" value="1"/>
</dbReference>
<sequence length="276" mass="30436">MKNKWKSLLSAVVLSAVVAQGPAATVQADGASAARMSTAVSQMQQQGSIELEYEGRSEFRLKENEIRLGDTGTLSLEGVKASNVQWRVSRPSVLSVDSQGGIETKRAGSCAVTATYRVNGRTRTVSRNIVVVSRWDAEKSKFPSGTYWNNSHNPDKVTLKPCNHKEDCSSYIYEVNIAGDSLKASQCHGFALKVAADIYGRQDLAHWRKYTSYHGVSVGDVVRIYNQTHTIIITKVYGNSVEYADCNNGDTCQITWGHVMSKDTLRSVYNYSYTQG</sequence>
<evidence type="ECO:0000256" key="1">
    <source>
        <dbReference type="SAM" id="SignalP"/>
    </source>
</evidence>
<evidence type="ECO:0000313" key="3">
    <source>
        <dbReference type="Proteomes" id="UP000886886"/>
    </source>
</evidence>